<dbReference type="GO" id="GO:0032153">
    <property type="term" value="C:cell division site"/>
    <property type="evidence" value="ECO:0007669"/>
    <property type="project" value="TreeGrafter"/>
</dbReference>
<feature type="region of interest" description="Disordered" evidence="10">
    <location>
        <begin position="59"/>
        <end position="169"/>
    </location>
</feature>
<comment type="caution">
    <text evidence="13">The sequence shown here is derived from an EMBL/GenBank/DDBJ whole genome shotgun (WGS) entry which is preliminary data.</text>
</comment>
<proteinExistence type="inferred from homology"/>
<evidence type="ECO:0000313" key="14">
    <source>
        <dbReference type="Proteomes" id="UP000285310"/>
    </source>
</evidence>
<gene>
    <name evidence="13" type="ORF">SAJA_07720</name>
</gene>
<dbReference type="RefSeq" id="WP_123658067.1">
    <property type="nucleotide sequence ID" value="NZ_AYKG01000020.1"/>
</dbReference>
<evidence type="ECO:0000256" key="8">
    <source>
        <dbReference type="RuleBase" id="RU003612"/>
    </source>
</evidence>
<evidence type="ECO:0000256" key="5">
    <source>
        <dbReference type="ARBA" id="ARBA00022989"/>
    </source>
</evidence>
<evidence type="ECO:0000313" key="13">
    <source>
        <dbReference type="EMBL" id="ROO28633.1"/>
    </source>
</evidence>
<dbReference type="SUPFAM" id="SSF64383">
    <property type="entry name" value="Cell-division protein ZipA, C-terminal domain"/>
    <property type="match status" value="1"/>
</dbReference>
<keyword evidence="14" id="KW-1185">Reference proteome</keyword>
<dbReference type="EMBL" id="AYKG01000020">
    <property type="protein sequence ID" value="ROO28633.1"/>
    <property type="molecule type" value="Genomic_DNA"/>
</dbReference>
<dbReference type="GO" id="GO:0000917">
    <property type="term" value="P:division septum assembly"/>
    <property type="evidence" value="ECO:0007669"/>
    <property type="project" value="TreeGrafter"/>
</dbReference>
<accession>A0A423PSR6</accession>
<dbReference type="InterPro" id="IPR036765">
    <property type="entry name" value="ZipA_FtsZ-bd_C_sf"/>
</dbReference>
<evidence type="ECO:0000256" key="4">
    <source>
        <dbReference type="ARBA" id="ARBA00022692"/>
    </source>
</evidence>
<sequence>MSIVQWLLLILVVAVVVGVYVYMRRQAATDPWRNMDEPEESLADSTAMNGDSYVVGVRTVNHETPADRKAAAAARADRDDEAGQAPPPADRTRAPRSPTAVRRRPAPPEPEPEPLPKRQPRQTNATSGKSSGARSSELDTPRGLKSEPDETPAPASQEPATGAGLETPSAHATPVARHDMVAPQPGSDSQVFVLHVAAPEGQAYEGTRLIETLEALDLKFGLNDLYHRVTEQHGVTESVFAVASMVKPGTLHPAEAESLVTPGLSFFLLVPGPMEGRAAMHDMMETAHKLTTSLGGTVLDDKRALLKAQTAQFVLDQIAEIDRKARLAKRRG</sequence>
<keyword evidence="3 8" id="KW-0132">Cell division</keyword>
<dbReference type="AlphaFoldDB" id="A0A423PSR6"/>
<dbReference type="PANTHER" id="PTHR38685">
    <property type="entry name" value="CELL DIVISION PROTEIN ZIPA"/>
    <property type="match status" value="1"/>
</dbReference>
<protein>
    <recommendedName>
        <fullName evidence="8">Cell division protein ZipA</fullName>
    </recommendedName>
</protein>
<dbReference type="SMART" id="SM00771">
    <property type="entry name" value="ZipA_C"/>
    <property type="match status" value="1"/>
</dbReference>
<evidence type="ECO:0000256" key="3">
    <source>
        <dbReference type="ARBA" id="ARBA00022618"/>
    </source>
</evidence>
<dbReference type="Pfam" id="PF04354">
    <property type="entry name" value="ZipA_C"/>
    <property type="match status" value="1"/>
</dbReference>
<reference evidence="13 14" key="1">
    <citation type="submission" date="2013-10" db="EMBL/GenBank/DDBJ databases">
        <title>Salinisphaera japonica YTM-1 Genome Sequencing.</title>
        <authorList>
            <person name="Lai Q."/>
            <person name="Li C."/>
            <person name="Shao Z."/>
        </authorList>
    </citation>
    <scope>NUCLEOTIDE SEQUENCE [LARGE SCALE GENOMIC DNA]</scope>
    <source>
        <strain evidence="13 14">YTM-1</strain>
    </source>
</reference>
<evidence type="ECO:0000256" key="10">
    <source>
        <dbReference type="SAM" id="MobiDB-lite"/>
    </source>
</evidence>
<organism evidence="13 14">
    <name type="scientific">Salinisphaera japonica YTM-1</name>
    <dbReference type="NCBI Taxonomy" id="1209778"/>
    <lineage>
        <taxon>Bacteria</taxon>
        <taxon>Pseudomonadati</taxon>
        <taxon>Pseudomonadota</taxon>
        <taxon>Gammaproteobacteria</taxon>
        <taxon>Salinisphaerales</taxon>
        <taxon>Salinisphaeraceae</taxon>
        <taxon>Salinisphaera</taxon>
    </lineage>
</organism>
<evidence type="ECO:0000256" key="9">
    <source>
        <dbReference type="RuleBase" id="RU003613"/>
    </source>
</evidence>
<evidence type="ECO:0000256" key="11">
    <source>
        <dbReference type="SAM" id="Phobius"/>
    </source>
</evidence>
<dbReference type="InParanoid" id="A0A423PSR6"/>
<dbReference type="OrthoDB" id="7054914at2"/>
<keyword evidence="6 9" id="KW-0472">Membrane</keyword>
<keyword evidence="2 9" id="KW-0997">Cell inner membrane</keyword>
<comment type="subcellular location">
    <subcellularLocation>
        <location evidence="9">Cell inner membrane</location>
        <topology evidence="9">Single-pass type I membrane protein</topology>
    </subcellularLocation>
</comment>
<keyword evidence="5 11" id="KW-1133">Transmembrane helix</keyword>
<feature type="transmembrane region" description="Helical" evidence="11">
    <location>
        <begin position="6"/>
        <end position="23"/>
    </location>
</feature>
<feature type="compositionally biased region" description="Basic and acidic residues" evidence="10">
    <location>
        <begin position="136"/>
        <end position="148"/>
    </location>
</feature>
<dbReference type="NCBIfam" id="TIGR02205">
    <property type="entry name" value="septum_zipA"/>
    <property type="match status" value="1"/>
</dbReference>
<feature type="compositionally biased region" description="Polar residues" evidence="10">
    <location>
        <begin position="122"/>
        <end position="134"/>
    </location>
</feature>
<feature type="compositionally biased region" description="Basic and acidic residues" evidence="10">
    <location>
        <begin position="60"/>
        <end position="78"/>
    </location>
</feature>
<dbReference type="InterPro" id="IPR007449">
    <property type="entry name" value="ZipA_FtsZ-bd_C"/>
</dbReference>
<evidence type="ECO:0000256" key="2">
    <source>
        <dbReference type="ARBA" id="ARBA00022519"/>
    </source>
</evidence>
<keyword evidence="7 8" id="KW-0131">Cell cycle</keyword>
<comment type="similarity">
    <text evidence="8">Belongs to the ZipA family.</text>
</comment>
<evidence type="ECO:0000259" key="12">
    <source>
        <dbReference type="SMART" id="SM00771"/>
    </source>
</evidence>
<name>A0A423PSR6_9GAMM</name>
<comment type="function">
    <text evidence="8">Essential cell division protein that stabilizes the FtsZ protofilaments by cross-linking them and that serves as a cytoplasmic membrane anchor for the Z ring. Also required for the recruitment to the septal ring of downstream cell division proteins.</text>
</comment>
<dbReference type="Gene3D" id="3.30.1400.10">
    <property type="entry name" value="ZipA, C-terminal FtsZ-binding domain"/>
    <property type="match status" value="1"/>
</dbReference>
<keyword evidence="1 9" id="KW-1003">Cell membrane</keyword>
<dbReference type="PANTHER" id="PTHR38685:SF1">
    <property type="entry name" value="CELL DIVISION PROTEIN ZIPA"/>
    <property type="match status" value="1"/>
</dbReference>
<evidence type="ECO:0000256" key="7">
    <source>
        <dbReference type="ARBA" id="ARBA00023306"/>
    </source>
</evidence>
<keyword evidence="4 9" id="KW-0812">Transmembrane</keyword>
<dbReference type="InterPro" id="IPR011919">
    <property type="entry name" value="Cell_div_ZipA"/>
</dbReference>
<feature type="domain" description="ZipA C-terminal FtsZ-binding" evidence="12">
    <location>
        <begin position="188"/>
        <end position="318"/>
    </location>
</feature>
<evidence type="ECO:0000256" key="1">
    <source>
        <dbReference type="ARBA" id="ARBA00022475"/>
    </source>
</evidence>
<evidence type="ECO:0000256" key="6">
    <source>
        <dbReference type="ARBA" id="ARBA00023136"/>
    </source>
</evidence>
<dbReference type="Proteomes" id="UP000285310">
    <property type="component" value="Unassembled WGS sequence"/>
</dbReference>
<dbReference type="GO" id="GO:0005886">
    <property type="term" value="C:plasma membrane"/>
    <property type="evidence" value="ECO:0007669"/>
    <property type="project" value="UniProtKB-SubCell"/>
</dbReference>